<feature type="coiled-coil region" evidence="2">
    <location>
        <begin position="299"/>
        <end position="329"/>
    </location>
</feature>
<feature type="domain" description="EAL" evidence="6">
    <location>
        <begin position="734"/>
        <end position="989"/>
    </location>
</feature>
<dbReference type="Gene3D" id="3.30.450.20">
    <property type="entry name" value="PAS domain"/>
    <property type="match status" value="1"/>
</dbReference>
<evidence type="ECO:0000256" key="2">
    <source>
        <dbReference type="SAM" id="Coils"/>
    </source>
</evidence>
<dbReference type="Pfam" id="PF00990">
    <property type="entry name" value="GGDEF"/>
    <property type="match status" value="2"/>
</dbReference>
<dbReference type="InterPro" id="IPR000700">
    <property type="entry name" value="PAS-assoc_C"/>
</dbReference>
<proteinExistence type="predicted"/>
<dbReference type="InterPro" id="IPR052155">
    <property type="entry name" value="Biofilm_reg_signaling"/>
</dbReference>
<dbReference type="Pfam" id="PF13426">
    <property type="entry name" value="PAS_9"/>
    <property type="match status" value="1"/>
</dbReference>
<dbReference type="SUPFAM" id="SSF55785">
    <property type="entry name" value="PYP-like sensor domain (PAS domain)"/>
    <property type="match status" value="1"/>
</dbReference>
<dbReference type="GO" id="GO:0003824">
    <property type="term" value="F:catalytic activity"/>
    <property type="evidence" value="ECO:0007669"/>
    <property type="project" value="UniProtKB-ARBA"/>
</dbReference>
<keyword evidence="3" id="KW-1133">Transmembrane helix</keyword>
<dbReference type="PROSITE" id="PS50887">
    <property type="entry name" value="GGDEF"/>
    <property type="match status" value="2"/>
</dbReference>
<keyword evidence="9" id="KW-1185">Reference proteome</keyword>
<dbReference type="PROSITE" id="PS50113">
    <property type="entry name" value="PAC"/>
    <property type="match status" value="1"/>
</dbReference>
<evidence type="ECO:0000313" key="9">
    <source>
        <dbReference type="Proteomes" id="UP000267535"/>
    </source>
</evidence>
<evidence type="ECO:0000313" key="8">
    <source>
        <dbReference type="EMBL" id="RRC98668.1"/>
    </source>
</evidence>
<dbReference type="CDD" id="cd00130">
    <property type="entry name" value="PAS"/>
    <property type="match status" value="1"/>
</dbReference>
<dbReference type="SUPFAM" id="SSF55073">
    <property type="entry name" value="Nucleotide cyclase"/>
    <property type="match status" value="2"/>
</dbReference>
<gene>
    <name evidence="8" type="ORF">EHS89_13745</name>
</gene>
<keyword evidence="2" id="KW-0175">Coiled coil</keyword>
<feature type="transmembrane region" description="Helical" evidence="3">
    <location>
        <begin position="12"/>
        <end position="32"/>
    </location>
</feature>
<dbReference type="Pfam" id="PF00563">
    <property type="entry name" value="EAL"/>
    <property type="match status" value="1"/>
</dbReference>
<feature type="domain" description="GGDEF" evidence="7">
    <location>
        <begin position="364"/>
        <end position="497"/>
    </location>
</feature>
<dbReference type="InterPro" id="IPR043128">
    <property type="entry name" value="Rev_trsase/Diguanyl_cyclase"/>
</dbReference>
<dbReference type="OrthoDB" id="5620448at2"/>
<feature type="domain" description="PAS" evidence="4">
    <location>
        <begin position="181"/>
        <end position="225"/>
    </location>
</feature>
<dbReference type="CDD" id="cd01949">
    <property type="entry name" value="GGDEF"/>
    <property type="match status" value="1"/>
</dbReference>
<dbReference type="PROSITE" id="PS50883">
    <property type="entry name" value="EAL"/>
    <property type="match status" value="1"/>
</dbReference>
<dbReference type="Gene3D" id="3.20.20.450">
    <property type="entry name" value="EAL domain"/>
    <property type="match status" value="1"/>
</dbReference>
<keyword evidence="3" id="KW-0812">Transmembrane</keyword>
<evidence type="ECO:0000256" key="3">
    <source>
        <dbReference type="SAM" id="Phobius"/>
    </source>
</evidence>
<evidence type="ECO:0000259" key="5">
    <source>
        <dbReference type="PROSITE" id="PS50113"/>
    </source>
</evidence>
<reference evidence="8 9" key="1">
    <citation type="submission" date="2018-11" db="EMBL/GenBank/DDBJ databases">
        <title>The draft genome sequence of Amphritea balenae JAMM 1525T.</title>
        <authorList>
            <person name="Fang Z."/>
            <person name="Zhang Y."/>
            <person name="Han X."/>
        </authorList>
    </citation>
    <scope>NUCLEOTIDE SEQUENCE [LARGE SCALE GENOMIC DNA]</scope>
    <source>
        <strain evidence="8 9">JAMM 1525</strain>
    </source>
</reference>
<organism evidence="8 9">
    <name type="scientific">Amphritea balenae</name>
    <dbReference type="NCBI Taxonomy" id="452629"/>
    <lineage>
        <taxon>Bacteria</taxon>
        <taxon>Pseudomonadati</taxon>
        <taxon>Pseudomonadota</taxon>
        <taxon>Gammaproteobacteria</taxon>
        <taxon>Oceanospirillales</taxon>
        <taxon>Oceanospirillaceae</taxon>
        <taxon>Amphritea</taxon>
    </lineage>
</organism>
<dbReference type="FunFam" id="3.30.70.270:FF:000001">
    <property type="entry name" value="Diguanylate cyclase domain protein"/>
    <property type="match status" value="1"/>
</dbReference>
<evidence type="ECO:0000256" key="1">
    <source>
        <dbReference type="ARBA" id="ARBA00001946"/>
    </source>
</evidence>
<comment type="cofactor">
    <cofactor evidence="1">
        <name>Mg(2+)</name>
        <dbReference type="ChEBI" id="CHEBI:18420"/>
    </cofactor>
</comment>
<dbReference type="InterPro" id="IPR000014">
    <property type="entry name" value="PAS"/>
</dbReference>
<dbReference type="SMART" id="SM00052">
    <property type="entry name" value="EAL"/>
    <property type="match status" value="1"/>
</dbReference>
<name>A0A3P1SND7_9GAMM</name>
<feature type="domain" description="PAC" evidence="5">
    <location>
        <begin position="259"/>
        <end position="311"/>
    </location>
</feature>
<evidence type="ECO:0000259" key="4">
    <source>
        <dbReference type="PROSITE" id="PS50112"/>
    </source>
</evidence>
<dbReference type="RefSeq" id="WP_124926729.1">
    <property type="nucleotide sequence ID" value="NZ_BMOH01000002.1"/>
</dbReference>
<dbReference type="InterPro" id="IPR035919">
    <property type="entry name" value="EAL_sf"/>
</dbReference>
<dbReference type="Proteomes" id="UP000267535">
    <property type="component" value="Unassembled WGS sequence"/>
</dbReference>
<dbReference type="SMART" id="SM00267">
    <property type="entry name" value="GGDEF"/>
    <property type="match status" value="2"/>
</dbReference>
<evidence type="ECO:0000259" key="7">
    <source>
        <dbReference type="PROSITE" id="PS50887"/>
    </source>
</evidence>
<accession>A0A3P1SND7</accession>
<dbReference type="InterPro" id="IPR029787">
    <property type="entry name" value="Nucleotide_cyclase"/>
</dbReference>
<protein>
    <submittedName>
        <fullName evidence="8">EAL domain-containing protein</fullName>
    </submittedName>
</protein>
<dbReference type="Gene3D" id="3.30.70.270">
    <property type="match status" value="2"/>
</dbReference>
<feature type="domain" description="GGDEF" evidence="7">
    <location>
        <begin position="580"/>
        <end position="725"/>
    </location>
</feature>
<evidence type="ECO:0000259" key="6">
    <source>
        <dbReference type="PROSITE" id="PS50883"/>
    </source>
</evidence>
<dbReference type="InterPro" id="IPR000160">
    <property type="entry name" value="GGDEF_dom"/>
</dbReference>
<dbReference type="AlphaFoldDB" id="A0A3P1SND7"/>
<dbReference type="InterPro" id="IPR001633">
    <property type="entry name" value="EAL_dom"/>
</dbReference>
<keyword evidence="3" id="KW-0472">Membrane</keyword>
<dbReference type="PROSITE" id="PS50112">
    <property type="entry name" value="PAS"/>
    <property type="match status" value="1"/>
</dbReference>
<dbReference type="SUPFAM" id="SSF141868">
    <property type="entry name" value="EAL domain-like"/>
    <property type="match status" value="1"/>
</dbReference>
<dbReference type="PANTHER" id="PTHR44757:SF2">
    <property type="entry name" value="BIOFILM ARCHITECTURE MAINTENANCE PROTEIN MBAA"/>
    <property type="match status" value="1"/>
</dbReference>
<feature type="transmembrane region" description="Helical" evidence="3">
    <location>
        <begin position="149"/>
        <end position="168"/>
    </location>
</feature>
<dbReference type="NCBIfam" id="TIGR00254">
    <property type="entry name" value="GGDEF"/>
    <property type="match status" value="1"/>
</dbReference>
<dbReference type="EMBL" id="RQXV01000007">
    <property type="protein sequence ID" value="RRC98668.1"/>
    <property type="molecule type" value="Genomic_DNA"/>
</dbReference>
<dbReference type="CDD" id="cd01948">
    <property type="entry name" value="EAL"/>
    <property type="match status" value="1"/>
</dbReference>
<sequence>MALISPIVRLTLGLLLLTISLLLVGDLIGLVPDKQENQFKARVAIAETLAVQVSIDVAAGHIDESEQAMRLVQNRSEDIVSLGLRNKSQQLIFATGEHAKNWRSPANNRSTYSHLLLPIHDNAGRWGTLEIQFKSVDNFWGGLFQRQSIIGIILFVSVAGCLAYWLFLKRSLRELDPSSVVPDRVKNALDTLSEGLVILDQSGHILFTNSTFIRKTGFIGHDLTGIPLSTLAWNIANVSDDPSFVFPWKRLLTDHDDVETTPLSFTTKAKELLSFSVNVARIDDPKGNLVGAIVTFADLTELEQSHQDLARVLQKLKLSQTEIAKQNKELRQLASYDSLTGILNRRSLFEGLDLLINETREERGIFSCIMVDIDHFKLVNDRYGHATGDKAIKLMALTLTKMTRPEDLVGRYGGEEFCVVLKGMSKMHALEIAERIRRAVEDAEIRVGSSRLNFTASFGVSSYERGEVHAEEIIDKADKALYVAKETGRNKVVHWQDKQSSTDKQHEMPDLTNANVMRTEEGPKGQEMFLLARIEELENQLGEQRQRKHGKGIDKDGSASRAILLDRIQQNVIRFERTKTRMALLFMGTETITQVRSTWGYQAAEKLTRMTIKRLRTSLRSTDTVSRDDQPLLDISISKLSQNEFALLLTDIQSDEDITWIVQRLLSALKEPFILEGNDILVVPNFGVSSYPEDSDDPEILLANASAALLEARMLGQDNCIHFSEDIHKRSRKQLNLSANLQKAIKHDDLFMEYLPQIDIRNGRITGFEALLRWYHPELGMVDPAQFIALAERSGLISDIGRWVLNVACRQLKQWQSIPGQQGLTITVNFSQSQFNDTGLVDDILTAVKSADIACEHLVIDLTESSLSGNEARIVDTLQCLSDAGIRFALDDFGTGRSSLASLRDFSLDWVKIDRSFVSGFERNPLDTEIVTTVISMAHNLGLKVVAEGVADMKQLATLKKMNCDEVQGELFSKPLLKDQATRYLEDKTHIKDILQIGNRDYLNTSEPEENGLEGILNNADGATLVNFK</sequence>
<dbReference type="InterPro" id="IPR035965">
    <property type="entry name" value="PAS-like_dom_sf"/>
</dbReference>
<dbReference type="PANTHER" id="PTHR44757">
    <property type="entry name" value="DIGUANYLATE CYCLASE DGCP"/>
    <property type="match status" value="1"/>
</dbReference>
<comment type="caution">
    <text evidence="8">The sequence shown here is derived from an EMBL/GenBank/DDBJ whole genome shotgun (WGS) entry which is preliminary data.</text>
</comment>